<feature type="region of interest" description="Disordered" evidence="2">
    <location>
        <begin position="1"/>
        <end position="40"/>
    </location>
</feature>
<comment type="caution">
    <text evidence="4">The sequence shown here is derived from an EMBL/GenBank/DDBJ whole genome shotgun (WGS) entry which is preliminary data.</text>
</comment>
<evidence type="ECO:0000256" key="1">
    <source>
        <dbReference type="ARBA" id="ARBA00022468"/>
    </source>
</evidence>
<dbReference type="Gene3D" id="1.10.8.1310">
    <property type="match status" value="1"/>
</dbReference>
<dbReference type="AlphaFoldDB" id="A0A4S8R3D4"/>
<sequence>MESNEQPIKREKSSASSSRASSRSPSHSAKVKQPREPTEKELKILEACKWKDLETIRELATSKDGLVSDEVRRQAWPILLGCDNEHGDTKGDTKGDLTSWKELPKHGDEDQVALDVNRSFIYYPNDQTSKEIGHRKEELSDLIIEVLRRNPYLCYFQGYHDICQVLLLVLPPATRTPSVARLSALRIRDFMLPTLSPALAQLRLIPSIINTVSPALRTHLSQTQPFFALSGTLTMYAHDIQEYGDIARLFDVLLARETVFSVYMFAQIVLSRSEELFETPADEPEMLHSILSKLPKPLDLESLISNTVKLFEEHPPETLPSWRSISSSSVLKTARWSDQVTKQSLSDGQRYFAQQVKELQWAAKRDELLKMMWRYRRPAKAVGVAVLVGIFSYHCLPRSNVVGRRWSSVFGLFWELLGGGYNGH</sequence>
<evidence type="ECO:0000259" key="3">
    <source>
        <dbReference type="PROSITE" id="PS50086"/>
    </source>
</evidence>
<name>A0A4S8R3D4_9HELO</name>
<dbReference type="InterPro" id="IPR045913">
    <property type="entry name" value="TBC20/Gyp8-like"/>
</dbReference>
<evidence type="ECO:0000256" key="2">
    <source>
        <dbReference type="SAM" id="MobiDB-lite"/>
    </source>
</evidence>
<dbReference type="GO" id="GO:0005789">
    <property type="term" value="C:endoplasmic reticulum membrane"/>
    <property type="evidence" value="ECO:0007669"/>
    <property type="project" value="TreeGrafter"/>
</dbReference>
<dbReference type="OrthoDB" id="206700at2759"/>
<dbReference type="FunFam" id="1.10.472.80:FF:000060">
    <property type="entry name" value="TBC domain protein, putative"/>
    <property type="match status" value="1"/>
</dbReference>
<dbReference type="PANTHER" id="PTHR20913">
    <property type="entry name" value="TBC1 DOMAIN FAMILY MEMBER 20/GTPASE"/>
    <property type="match status" value="1"/>
</dbReference>
<dbReference type="InterPro" id="IPR000195">
    <property type="entry name" value="Rab-GAP-TBC_dom"/>
</dbReference>
<keyword evidence="1" id="KW-0343">GTPase activation</keyword>
<dbReference type="Gene3D" id="1.10.472.80">
    <property type="entry name" value="Ypt/Rab-GAP domain of gyp1p, domain 3"/>
    <property type="match status" value="1"/>
</dbReference>
<dbReference type="SMART" id="SM00164">
    <property type="entry name" value="TBC"/>
    <property type="match status" value="1"/>
</dbReference>
<evidence type="ECO:0000313" key="4">
    <source>
        <dbReference type="EMBL" id="THV51182.1"/>
    </source>
</evidence>
<reference evidence="4 5" key="1">
    <citation type="submission" date="2017-12" db="EMBL/GenBank/DDBJ databases">
        <title>Comparative genomics of Botrytis spp.</title>
        <authorList>
            <person name="Valero-Jimenez C.A."/>
            <person name="Tapia P."/>
            <person name="Veloso J."/>
            <person name="Silva-Moreno E."/>
            <person name="Staats M."/>
            <person name="Valdes J.H."/>
            <person name="Van Kan J.A.L."/>
        </authorList>
    </citation>
    <scope>NUCLEOTIDE SEQUENCE [LARGE SCALE GENOMIC DNA]</scope>
    <source>
        <strain evidence="4 5">MUCL435</strain>
    </source>
</reference>
<protein>
    <recommendedName>
        <fullName evidence="3">Rab-GAP TBC domain-containing protein</fullName>
    </recommendedName>
</protein>
<dbReference type="Proteomes" id="UP000308671">
    <property type="component" value="Unassembled WGS sequence"/>
</dbReference>
<dbReference type="Pfam" id="PF00566">
    <property type="entry name" value="RabGAP-TBC"/>
    <property type="match status" value="1"/>
</dbReference>
<evidence type="ECO:0000313" key="5">
    <source>
        <dbReference type="Proteomes" id="UP000308671"/>
    </source>
</evidence>
<dbReference type="PROSITE" id="PS50086">
    <property type="entry name" value="TBC_RABGAP"/>
    <property type="match status" value="1"/>
</dbReference>
<gene>
    <name evidence="4" type="ORF">BGAL_0120g00130</name>
</gene>
<accession>A0A4S8R3D4</accession>
<dbReference type="EMBL" id="PQXL01000120">
    <property type="protein sequence ID" value="THV51182.1"/>
    <property type="molecule type" value="Genomic_DNA"/>
</dbReference>
<organism evidence="4 5">
    <name type="scientific">Botrytis galanthina</name>
    <dbReference type="NCBI Taxonomy" id="278940"/>
    <lineage>
        <taxon>Eukaryota</taxon>
        <taxon>Fungi</taxon>
        <taxon>Dikarya</taxon>
        <taxon>Ascomycota</taxon>
        <taxon>Pezizomycotina</taxon>
        <taxon>Leotiomycetes</taxon>
        <taxon>Helotiales</taxon>
        <taxon>Sclerotiniaceae</taxon>
        <taxon>Botrytis</taxon>
    </lineage>
</organism>
<proteinExistence type="predicted"/>
<feature type="domain" description="Rab-GAP TBC" evidence="3">
    <location>
        <begin position="66"/>
        <end position="257"/>
    </location>
</feature>
<dbReference type="PANTHER" id="PTHR20913:SF7">
    <property type="entry name" value="RE60063P"/>
    <property type="match status" value="1"/>
</dbReference>
<dbReference type="GO" id="GO:0006888">
    <property type="term" value="P:endoplasmic reticulum to Golgi vesicle-mediated transport"/>
    <property type="evidence" value="ECO:0007669"/>
    <property type="project" value="TreeGrafter"/>
</dbReference>
<dbReference type="InterPro" id="IPR035969">
    <property type="entry name" value="Rab-GAP_TBC_sf"/>
</dbReference>
<dbReference type="GO" id="GO:0005096">
    <property type="term" value="F:GTPase activator activity"/>
    <property type="evidence" value="ECO:0007669"/>
    <property type="project" value="UniProtKB-KW"/>
</dbReference>
<dbReference type="FunFam" id="1.10.8.1310:FF:000001">
    <property type="entry name" value="TBC1 domain family, member 20"/>
    <property type="match status" value="1"/>
</dbReference>
<keyword evidence="5" id="KW-1185">Reference proteome</keyword>
<feature type="compositionally biased region" description="Low complexity" evidence="2">
    <location>
        <begin position="14"/>
        <end position="28"/>
    </location>
</feature>
<dbReference type="SUPFAM" id="SSF47923">
    <property type="entry name" value="Ypt/Rab-GAP domain of gyp1p"/>
    <property type="match status" value="1"/>
</dbReference>